<evidence type="ECO:0000256" key="1">
    <source>
        <dbReference type="SAM" id="SignalP"/>
    </source>
</evidence>
<dbReference type="Proteomes" id="UP000053429">
    <property type="component" value="Unassembled WGS sequence"/>
</dbReference>
<proteinExistence type="predicted"/>
<dbReference type="STRING" id="661399.AQJ67_36360"/>
<name>A0A101TMG0_9ACTN</name>
<accession>A0A101TMG0</accession>
<comment type="caution">
    <text evidence="2">The sequence shown here is derived from an EMBL/GenBank/DDBJ whole genome shotgun (WGS) entry which is preliminary data.</text>
</comment>
<sequence length="123" mass="12279">MFNGKKIAAVAGLLGGLAMTCLGAGQAHAAASPGVCALDAQGNIVCTQQLQGQTPEGDGFTVRRSMNCQPTKPLTLPTPGLLASGQTRIGPHITCSDLTPAPAAAADNNDTSDASPLLARLLG</sequence>
<dbReference type="EMBL" id="LMWY01000050">
    <property type="protein sequence ID" value="KUN94900.1"/>
    <property type="molecule type" value="Genomic_DNA"/>
</dbReference>
<feature type="chain" id="PRO_5007107310" description="Secreted protein" evidence="1">
    <location>
        <begin position="30"/>
        <end position="123"/>
    </location>
</feature>
<evidence type="ECO:0000313" key="3">
    <source>
        <dbReference type="Proteomes" id="UP000053429"/>
    </source>
</evidence>
<reference evidence="2 3" key="1">
    <citation type="submission" date="2015-10" db="EMBL/GenBank/DDBJ databases">
        <title>Draft genome sequence of Streptomyces caeruleatus NRRL B-24802, type strain for the species Streptomyces caeruleatus.</title>
        <authorList>
            <person name="Ruckert C."/>
            <person name="Winkler A."/>
            <person name="Kalinowski J."/>
            <person name="Kampfer P."/>
            <person name="Glaeser S."/>
        </authorList>
    </citation>
    <scope>NUCLEOTIDE SEQUENCE [LARGE SCALE GENOMIC DNA]</scope>
    <source>
        <strain evidence="2 3">NRRL B-24802</strain>
    </source>
</reference>
<dbReference type="RefSeq" id="WP_062723760.1">
    <property type="nucleotide sequence ID" value="NZ_KQ948939.1"/>
</dbReference>
<feature type="signal peptide" evidence="1">
    <location>
        <begin position="1"/>
        <end position="29"/>
    </location>
</feature>
<dbReference type="OrthoDB" id="4241902at2"/>
<protein>
    <recommendedName>
        <fullName evidence="4">Secreted protein</fullName>
    </recommendedName>
</protein>
<organism evidence="2 3">
    <name type="scientific">Streptomyces caeruleatus</name>
    <dbReference type="NCBI Taxonomy" id="661399"/>
    <lineage>
        <taxon>Bacteria</taxon>
        <taxon>Bacillati</taxon>
        <taxon>Actinomycetota</taxon>
        <taxon>Actinomycetes</taxon>
        <taxon>Kitasatosporales</taxon>
        <taxon>Streptomycetaceae</taxon>
        <taxon>Streptomyces</taxon>
    </lineage>
</organism>
<keyword evidence="1" id="KW-0732">Signal</keyword>
<evidence type="ECO:0000313" key="2">
    <source>
        <dbReference type="EMBL" id="KUN94900.1"/>
    </source>
</evidence>
<keyword evidence="3" id="KW-1185">Reference proteome</keyword>
<evidence type="ECO:0008006" key="4">
    <source>
        <dbReference type="Google" id="ProtNLM"/>
    </source>
</evidence>
<gene>
    <name evidence="2" type="ORF">AQJ67_36360</name>
</gene>
<dbReference type="AlphaFoldDB" id="A0A101TMG0"/>